<feature type="region of interest" description="Disordered" evidence="1">
    <location>
        <begin position="126"/>
        <end position="184"/>
    </location>
</feature>
<dbReference type="PANTHER" id="PTHR12697:SF5">
    <property type="entry name" value="DEOXYHYPUSINE HYDROXYLASE"/>
    <property type="match status" value="1"/>
</dbReference>
<feature type="non-terminal residue" evidence="2">
    <location>
        <position position="1"/>
    </location>
</feature>
<dbReference type="Pfam" id="PF13646">
    <property type="entry name" value="HEAT_2"/>
    <property type="match status" value="1"/>
</dbReference>
<dbReference type="Gene3D" id="1.25.10.10">
    <property type="entry name" value="Leucine-rich Repeat Variant"/>
    <property type="match status" value="2"/>
</dbReference>
<dbReference type="InterPro" id="IPR016024">
    <property type="entry name" value="ARM-type_fold"/>
</dbReference>
<dbReference type="AlphaFoldDB" id="A0A2A4SYS9"/>
<dbReference type="Pfam" id="PF03130">
    <property type="entry name" value="HEAT_PBS"/>
    <property type="match status" value="1"/>
</dbReference>
<evidence type="ECO:0000256" key="1">
    <source>
        <dbReference type="SAM" id="MobiDB-lite"/>
    </source>
</evidence>
<dbReference type="GO" id="GO:0016491">
    <property type="term" value="F:oxidoreductase activity"/>
    <property type="evidence" value="ECO:0007669"/>
    <property type="project" value="TreeGrafter"/>
</dbReference>
<dbReference type="InterPro" id="IPR004155">
    <property type="entry name" value="PBS_lyase_HEAT"/>
</dbReference>
<gene>
    <name evidence="2" type="ORF">COB67_10245</name>
</gene>
<organism evidence="2 3">
    <name type="scientific">SAR324 cluster bacterium</name>
    <dbReference type="NCBI Taxonomy" id="2024889"/>
    <lineage>
        <taxon>Bacteria</taxon>
        <taxon>Deltaproteobacteria</taxon>
        <taxon>SAR324 cluster</taxon>
    </lineage>
</organism>
<dbReference type="Proteomes" id="UP000218113">
    <property type="component" value="Unassembled WGS sequence"/>
</dbReference>
<evidence type="ECO:0000313" key="2">
    <source>
        <dbReference type="EMBL" id="PCI26231.1"/>
    </source>
</evidence>
<dbReference type="InterPro" id="IPR011989">
    <property type="entry name" value="ARM-like"/>
</dbReference>
<reference evidence="3" key="1">
    <citation type="submission" date="2017-08" db="EMBL/GenBank/DDBJ databases">
        <title>A dynamic microbial community with high functional redundancy inhabits the cold, oxic subseafloor aquifer.</title>
        <authorList>
            <person name="Tully B.J."/>
            <person name="Wheat C.G."/>
            <person name="Glazer B.T."/>
            <person name="Huber J.A."/>
        </authorList>
    </citation>
    <scope>NUCLEOTIDE SEQUENCE [LARGE SCALE GENOMIC DNA]</scope>
</reference>
<sequence>RAAVESISTLGYKDLYASILSLTEHQDQAVAVAAIHALGVLRVDGAKEKLTTILHKGSWSVDCRATAAEALDGFAEKAELPFLMYALKDEGHLVRLNSLMAIAGNQEEASINVLLAALRGELVEAPPEKMEDSPTAQAEDKEEQVEDLELSKKATGDVAMEGLEEPSVEEKAAAEEEEEPSGPMSTLEAIQMQNEETAKHVPIEDEVEFSEDEQHFLNLAKKNIARGEKLLTGKRIAPHQDIKQFAARLLARKKGVIVVDALIAALQDEAEVVRQAAAESLGLIGAPTAVQPLLDLLGAEETDTKVKIIRALGRIGDQAVVEPLCALLSDPDIQIQVQAMESLRAISLDLWDSTIQTSTEETVVSLLQHELHGVRKAAIELLLYWGDDQVMDLVLDLKMLEEDRLWLDVGPMLKGDYAVVATEKLLASLSDPELEYYYRIAIELLLELYKETESV</sequence>
<protein>
    <recommendedName>
        <fullName evidence="4">HEAT repeat domain-containing protein</fullName>
    </recommendedName>
</protein>
<comment type="caution">
    <text evidence="2">The sequence shown here is derived from an EMBL/GenBank/DDBJ whole genome shotgun (WGS) entry which is preliminary data.</text>
</comment>
<name>A0A2A4SYS9_9DELT</name>
<dbReference type="SMART" id="SM00567">
    <property type="entry name" value="EZ_HEAT"/>
    <property type="match status" value="5"/>
</dbReference>
<dbReference type="EMBL" id="NVSR01000098">
    <property type="protein sequence ID" value="PCI26231.1"/>
    <property type="molecule type" value="Genomic_DNA"/>
</dbReference>
<accession>A0A2A4SYS9</accession>
<dbReference type="SUPFAM" id="SSF48371">
    <property type="entry name" value="ARM repeat"/>
    <property type="match status" value="2"/>
</dbReference>
<evidence type="ECO:0008006" key="4">
    <source>
        <dbReference type="Google" id="ProtNLM"/>
    </source>
</evidence>
<evidence type="ECO:0000313" key="3">
    <source>
        <dbReference type="Proteomes" id="UP000218113"/>
    </source>
</evidence>
<proteinExistence type="predicted"/>
<dbReference type="PANTHER" id="PTHR12697">
    <property type="entry name" value="PBS LYASE HEAT-LIKE PROTEIN"/>
    <property type="match status" value="1"/>
</dbReference>